<comment type="caution">
    <text evidence="1">The sequence shown here is derived from an EMBL/GenBank/DDBJ whole genome shotgun (WGS) entry which is preliminary data.</text>
</comment>
<gene>
    <name evidence="1" type="ORF">JG688_00017511</name>
</gene>
<protein>
    <submittedName>
        <fullName evidence="1">Uncharacterized protein</fullName>
    </submittedName>
</protein>
<dbReference type="AlphaFoldDB" id="A0A8J5ICC6"/>
<accession>A0A8J5ICC6</accession>
<dbReference type="EMBL" id="JAENGY010002642">
    <property type="protein sequence ID" value="KAG6943636.1"/>
    <property type="molecule type" value="Genomic_DNA"/>
</dbReference>
<evidence type="ECO:0000313" key="2">
    <source>
        <dbReference type="Proteomes" id="UP000709295"/>
    </source>
</evidence>
<evidence type="ECO:0000313" key="1">
    <source>
        <dbReference type="EMBL" id="KAG6943636.1"/>
    </source>
</evidence>
<organism evidence="1 2">
    <name type="scientific">Phytophthora aleatoria</name>
    <dbReference type="NCBI Taxonomy" id="2496075"/>
    <lineage>
        <taxon>Eukaryota</taxon>
        <taxon>Sar</taxon>
        <taxon>Stramenopiles</taxon>
        <taxon>Oomycota</taxon>
        <taxon>Peronosporomycetes</taxon>
        <taxon>Peronosporales</taxon>
        <taxon>Peronosporaceae</taxon>
        <taxon>Phytophthora</taxon>
    </lineage>
</organism>
<sequence length="51" mass="5310">MSLPLVSLLGAGPHRQPVCQGYGAATVVAFAHSAGKEQEIYHLGAVEFVVC</sequence>
<dbReference type="Proteomes" id="UP000709295">
    <property type="component" value="Unassembled WGS sequence"/>
</dbReference>
<reference evidence="1" key="1">
    <citation type="submission" date="2021-01" db="EMBL/GenBank/DDBJ databases">
        <title>Phytophthora aleatoria, a newly-described species from Pinus radiata is distinct from Phytophthora cactorum isolates based on comparative genomics.</title>
        <authorList>
            <person name="Mcdougal R."/>
            <person name="Panda P."/>
            <person name="Williams N."/>
            <person name="Studholme D.J."/>
        </authorList>
    </citation>
    <scope>NUCLEOTIDE SEQUENCE</scope>
    <source>
        <strain evidence="1">NZFS 4037</strain>
    </source>
</reference>
<keyword evidence="2" id="KW-1185">Reference proteome</keyword>
<proteinExistence type="predicted"/>
<name>A0A8J5ICC6_9STRA</name>